<dbReference type="AlphaFoldDB" id="A0A0R2X623"/>
<dbReference type="InterPro" id="IPR013425">
    <property type="entry name" value="Autotrns_rpt"/>
</dbReference>
<name>A0A0R2X623_9BACT</name>
<protein>
    <recommendedName>
        <fullName evidence="4">PEP-CTERM protein-sorting domain-containing protein</fullName>
    </recommendedName>
</protein>
<keyword evidence="1" id="KW-0732">Signal</keyword>
<dbReference type="SUPFAM" id="SSF51126">
    <property type="entry name" value="Pectin lyase-like"/>
    <property type="match status" value="1"/>
</dbReference>
<organism evidence="2 3">
    <name type="scientific">Verrucomicrobia subdivision 6 bacterium BACL9 MAG-120820-bin42</name>
    <dbReference type="NCBI Taxonomy" id="1655634"/>
    <lineage>
        <taxon>Bacteria</taxon>
        <taxon>Pseudomonadati</taxon>
        <taxon>Verrucomicrobiota</taxon>
        <taxon>Verrucomicrobiia</taxon>
        <taxon>Verrucomicrobiales</taxon>
        <taxon>Verrucomicrobia subdivision 6</taxon>
    </lineage>
</organism>
<dbReference type="NCBIfam" id="TIGR02601">
    <property type="entry name" value="autotrns_rpt"/>
    <property type="match status" value="2"/>
</dbReference>
<dbReference type="InterPro" id="IPR013424">
    <property type="entry name" value="Ice-binding_C"/>
</dbReference>
<comment type="caution">
    <text evidence="2">The sequence shown here is derived from an EMBL/GenBank/DDBJ whole genome shotgun (WGS) entry which is preliminary data.</text>
</comment>
<evidence type="ECO:0008006" key="4">
    <source>
        <dbReference type="Google" id="ProtNLM"/>
    </source>
</evidence>
<dbReference type="Pfam" id="PF12951">
    <property type="entry name" value="PATR"/>
    <property type="match status" value="2"/>
</dbReference>
<evidence type="ECO:0000313" key="3">
    <source>
        <dbReference type="Proteomes" id="UP000051557"/>
    </source>
</evidence>
<dbReference type="EMBL" id="LIDM01000324">
    <property type="protein sequence ID" value="KRP31529.1"/>
    <property type="molecule type" value="Genomic_DNA"/>
</dbReference>
<accession>A0A0R2X623</accession>
<dbReference type="Proteomes" id="UP000051557">
    <property type="component" value="Unassembled WGS sequence"/>
</dbReference>
<sequence length="466" mass="46040">MAKLSTTTGSALGTAGEGTAANLTLDNGTLSYIGSGETNSRNFTIGTGGARIEANGTGLLRMNSTGTVATSGDGARTLTLAGANTANNSFYLKVADGAGGVTTVVKNGTGVWNIVGTGSTYSGGTEVRGGTLIAANGNTSGFGTGEVRLYDGTTFKASGTTTRVFTNAFRTEGDIKMDWVQAQSAVNLTSDTKITVMGTNSAGAVSVTFNGAIGGAGGLTKSGLGKMTLSGTNSYSGSTSLLQGTLLVQNSASIASSSGTTVDGGLLQVDGSAGGVTVNTGGSLAGSGTVGALTLNSGSLLKPGNSPGNLTASSSVWNAGATYAWEIANLAGTAGTDWDLFTVTGALDLSALSSSAAFNLTLNSSGALAGFSNTNEYVWTFAKAAGITGLSSTDAGTDISSLFNISATNFNEGTGPANGFKVVVGETSAGYTSLNLLTVPEPSAASLMGIGLAALMILRTIRRRQS</sequence>
<dbReference type="InterPro" id="IPR011050">
    <property type="entry name" value="Pectin_lyase_fold/virulence"/>
</dbReference>
<evidence type="ECO:0000256" key="1">
    <source>
        <dbReference type="ARBA" id="ARBA00022729"/>
    </source>
</evidence>
<gene>
    <name evidence="2" type="ORF">ABS32_07025</name>
</gene>
<proteinExistence type="predicted"/>
<dbReference type="NCBIfam" id="TIGR02595">
    <property type="entry name" value="PEP_CTERM"/>
    <property type="match status" value="1"/>
</dbReference>
<reference evidence="2 3" key="1">
    <citation type="submission" date="2015-10" db="EMBL/GenBank/DDBJ databases">
        <title>Metagenome-Assembled Genomes uncover a global brackish microbiome.</title>
        <authorList>
            <person name="Hugerth L.W."/>
            <person name="Larsson J."/>
            <person name="Alneberg J."/>
            <person name="Lindh M.V."/>
            <person name="Legrand C."/>
            <person name="Pinhassi J."/>
            <person name="Andersson A.F."/>
        </authorList>
    </citation>
    <scope>NUCLEOTIDE SEQUENCE [LARGE SCALE GENOMIC DNA]</scope>
    <source>
        <strain evidence="2">BACL9 MAG-120820-bin42</strain>
    </source>
</reference>
<evidence type="ECO:0000313" key="2">
    <source>
        <dbReference type="EMBL" id="KRP31529.1"/>
    </source>
</evidence>